<dbReference type="PANTHER" id="PTHR23122">
    <property type="entry name" value="MEMBRANE-ASSOCIATED GUANYLATE KINASE MAGUK"/>
    <property type="match status" value="1"/>
</dbReference>
<comment type="caution">
    <text evidence="4">The sequence shown here is derived from an EMBL/GenBank/DDBJ whole genome shotgun (WGS) entry which is preliminary data.</text>
</comment>
<dbReference type="InterPro" id="IPR036034">
    <property type="entry name" value="PDZ_sf"/>
</dbReference>
<dbReference type="Gene3D" id="2.30.30.40">
    <property type="entry name" value="SH3 Domains"/>
    <property type="match status" value="1"/>
</dbReference>
<dbReference type="SUPFAM" id="SSF52540">
    <property type="entry name" value="P-loop containing nucleoside triphosphate hydrolases"/>
    <property type="match status" value="1"/>
</dbReference>
<dbReference type="Gene3D" id="2.30.42.10">
    <property type="match status" value="1"/>
</dbReference>
<dbReference type="InterPro" id="IPR001452">
    <property type="entry name" value="SH3_domain"/>
</dbReference>
<evidence type="ECO:0000313" key="4">
    <source>
        <dbReference type="EMBL" id="CAH3187159.1"/>
    </source>
</evidence>
<dbReference type="Proteomes" id="UP001159405">
    <property type="component" value="Unassembled WGS sequence"/>
</dbReference>
<dbReference type="SUPFAM" id="SSF50044">
    <property type="entry name" value="SH3-domain"/>
    <property type="match status" value="1"/>
</dbReference>
<evidence type="ECO:0000259" key="3">
    <source>
        <dbReference type="PROSITE" id="PS50002"/>
    </source>
</evidence>
<evidence type="ECO:0000256" key="2">
    <source>
        <dbReference type="PROSITE-ProRule" id="PRU00192"/>
    </source>
</evidence>
<name>A0ABN8SBH3_9CNID</name>
<dbReference type="EMBL" id="CALNXK010000526">
    <property type="protein sequence ID" value="CAH3187159.1"/>
    <property type="molecule type" value="Genomic_DNA"/>
</dbReference>
<reference evidence="4 5" key="1">
    <citation type="submission" date="2022-05" db="EMBL/GenBank/DDBJ databases">
        <authorList>
            <consortium name="Genoscope - CEA"/>
            <person name="William W."/>
        </authorList>
    </citation>
    <scope>NUCLEOTIDE SEQUENCE [LARGE SCALE GENOMIC DNA]</scope>
</reference>
<sequence length="364" mass="41926">MITPKRSLSVHVCQANVVTIRPSASLGKNCCQVQLLKRLLQEGDEILEINEVNMRGNTVAEVCELLADMNGKLTFVLNPANRSRVPSDREVHVRAHFDYHPYEDDLVPCRELGLAFRRGDILHVVNQEDPNWWQVSMESGEEGKTLAGLIPSKHFQQQILTIRRGKVDPFNPKPTGQMTDAELRDIVDKGREMEETYGHYFEKTIVNTDLERTFDELRQVIDKLDVEAQWVPASWDFSYLIGANFTNPRTGRCAWTNQILFNKFFQTVKKRPLALVNFKRGSEDFLKSSLCNWRRPILFILITDVNTKLSVMKPIHARWLVGLYNHLQNKPEVIRMGFEMAGIVEAVTRELEPEDPFEDLVADY</sequence>
<dbReference type="InterPro" id="IPR027417">
    <property type="entry name" value="P-loop_NTPase"/>
</dbReference>
<dbReference type="InterPro" id="IPR050716">
    <property type="entry name" value="MAGUK"/>
</dbReference>
<dbReference type="SMART" id="SM00326">
    <property type="entry name" value="SH3"/>
    <property type="match status" value="1"/>
</dbReference>
<organism evidence="4 5">
    <name type="scientific">Porites lobata</name>
    <dbReference type="NCBI Taxonomy" id="104759"/>
    <lineage>
        <taxon>Eukaryota</taxon>
        <taxon>Metazoa</taxon>
        <taxon>Cnidaria</taxon>
        <taxon>Anthozoa</taxon>
        <taxon>Hexacorallia</taxon>
        <taxon>Scleractinia</taxon>
        <taxon>Fungiina</taxon>
        <taxon>Poritidae</taxon>
        <taxon>Porites</taxon>
    </lineage>
</organism>
<keyword evidence="5" id="KW-1185">Reference proteome</keyword>
<proteinExistence type="predicted"/>
<evidence type="ECO:0000256" key="1">
    <source>
        <dbReference type="ARBA" id="ARBA00022443"/>
    </source>
</evidence>
<protein>
    <recommendedName>
        <fullName evidence="3">SH3 domain-containing protein</fullName>
    </recommendedName>
</protein>
<dbReference type="SUPFAM" id="SSF50156">
    <property type="entry name" value="PDZ domain-like"/>
    <property type="match status" value="1"/>
</dbReference>
<accession>A0ABN8SBH3</accession>
<evidence type="ECO:0000313" key="5">
    <source>
        <dbReference type="Proteomes" id="UP001159405"/>
    </source>
</evidence>
<keyword evidence="1 2" id="KW-0728">SH3 domain</keyword>
<feature type="domain" description="SH3" evidence="3">
    <location>
        <begin position="88"/>
        <end position="160"/>
    </location>
</feature>
<dbReference type="InterPro" id="IPR036028">
    <property type="entry name" value="SH3-like_dom_sf"/>
</dbReference>
<dbReference type="PROSITE" id="PS50002">
    <property type="entry name" value="SH3"/>
    <property type="match status" value="1"/>
</dbReference>
<dbReference type="Pfam" id="PF07653">
    <property type="entry name" value="SH3_2"/>
    <property type="match status" value="1"/>
</dbReference>
<gene>
    <name evidence="4" type="ORF">PLOB_00036895</name>
</gene>
<dbReference type="Gene3D" id="3.40.50.300">
    <property type="entry name" value="P-loop containing nucleotide triphosphate hydrolases"/>
    <property type="match status" value="1"/>
</dbReference>